<organism evidence="1 2">
    <name type="scientific">Porites lobata</name>
    <dbReference type="NCBI Taxonomy" id="104759"/>
    <lineage>
        <taxon>Eukaryota</taxon>
        <taxon>Metazoa</taxon>
        <taxon>Cnidaria</taxon>
        <taxon>Anthozoa</taxon>
        <taxon>Hexacorallia</taxon>
        <taxon>Scleractinia</taxon>
        <taxon>Fungiina</taxon>
        <taxon>Poritidae</taxon>
        <taxon>Porites</taxon>
    </lineage>
</organism>
<reference evidence="1 2" key="1">
    <citation type="submission" date="2022-05" db="EMBL/GenBank/DDBJ databases">
        <authorList>
            <consortium name="Genoscope - CEA"/>
            <person name="William W."/>
        </authorList>
    </citation>
    <scope>NUCLEOTIDE SEQUENCE [LARGE SCALE GENOMIC DNA]</scope>
</reference>
<dbReference type="Gene3D" id="3.60.10.10">
    <property type="entry name" value="Endonuclease/exonuclease/phosphatase"/>
    <property type="match status" value="1"/>
</dbReference>
<dbReference type="InterPro" id="IPR036691">
    <property type="entry name" value="Endo/exonu/phosph_ase_sf"/>
</dbReference>
<sequence length="364" mass="42341">IVKLGDVTENDLQLQSNIENAHRIGPFKGDGTPRPILVKFLYRPERFRVIKKKRDLRDGVRVSDDLIWEDRQKKKQLGSKKCILMGNTNINTLTKTSVSKEYVNLIQSEGFSQLIFEATRITENSQSCIDHIFTNISTSCSSGSLAVEIADHLPVFTILYDPKFSPFPDHFEFRDFRSFEDENFKLDLRRESWDSIYKCNEVNKTTLISVYYSLTYPYLTYACTLWGNNYNAPLSQIVKLQNKAVRVVNDAPLMESITPHYTSLGLLKFPDIVKLNTCMLFYDYFHHEKFPNMPVSLVSELHNYSTRSASCNKVAIPLFRTNLRRFCPSIIGSFFWNVIPQSIRDKPSKKMFKKALLRWYLVQY</sequence>
<proteinExistence type="predicted"/>
<dbReference type="Proteomes" id="UP001159405">
    <property type="component" value="Unassembled WGS sequence"/>
</dbReference>
<name>A0ABN8RV68_9CNID</name>
<protein>
    <submittedName>
        <fullName evidence="1">Uncharacterized protein</fullName>
    </submittedName>
</protein>
<evidence type="ECO:0000313" key="1">
    <source>
        <dbReference type="EMBL" id="CAH3183023.1"/>
    </source>
</evidence>
<feature type="non-terminal residue" evidence="1">
    <location>
        <position position="1"/>
    </location>
</feature>
<accession>A0ABN8RV68</accession>
<evidence type="ECO:0000313" key="2">
    <source>
        <dbReference type="Proteomes" id="UP001159405"/>
    </source>
</evidence>
<keyword evidence="2" id="KW-1185">Reference proteome</keyword>
<comment type="caution">
    <text evidence="1">The sequence shown here is derived from an EMBL/GenBank/DDBJ whole genome shotgun (WGS) entry which is preliminary data.</text>
</comment>
<dbReference type="EMBL" id="CALNXK010000340">
    <property type="protein sequence ID" value="CAH3183023.1"/>
    <property type="molecule type" value="Genomic_DNA"/>
</dbReference>
<gene>
    <name evidence="1" type="ORF">PLOB_00027975</name>
</gene>